<name>A0A2T5J0V1_9GAMM</name>
<comment type="caution">
    <text evidence="2">The sequence shown here is derived from an EMBL/GenBank/DDBJ whole genome shotgun (WGS) entry which is preliminary data.</text>
</comment>
<evidence type="ECO:0000256" key="1">
    <source>
        <dbReference type="SAM" id="Phobius"/>
    </source>
</evidence>
<feature type="transmembrane region" description="Helical" evidence="1">
    <location>
        <begin position="6"/>
        <end position="26"/>
    </location>
</feature>
<dbReference type="EMBL" id="QAON01000004">
    <property type="protein sequence ID" value="PTQ89993.1"/>
    <property type="molecule type" value="Genomic_DNA"/>
</dbReference>
<evidence type="ECO:0000313" key="3">
    <source>
        <dbReference type="Proteomes" id="UP000244223"/>
    </source>
</evidence>
<keyword evidence="1" id="KW-0472">Membrane</keyword>
<gene>
    <name evidence="2" type="ORF">C8N29_10431</name>
</gene>
<protein>
    <submittedName>
        <fullName evidence="2">Uncharacterized protein</fullName>
    </submittedName>
</protein>
<accession>A0A2T5J0V1</accession>
<proteinExistence type="predicted"/>
<dbReference type="RefSeq" id="WP_107865000.1">
    <property type="nucleotide sequence ID" value="NZ_QAON01000004.1"/>
</dbReference>
<reference evidence="2 3" key="1">
    <citation type="submission" date="2018-04" db="EMBL/GenBank/DDBJ databases">
        <title>Genomic Encyclopedia of Archaeal and Bacterial Type Strains, Phase II (KMG-II): from individual species to whole genera.</title>
        <authorList>
            <person name="Goeker M."/>
        </authorList>
    </citation>
    <scope>NUCLEOTIDE SEQUENCE [LARGE SCALE GENOMIC DNA]</scope>
    <source>
        <strain evidence="2 3">DSM 5822</strain>
    </source>
</reference>
<dbReference type="OrthoDB" id="6711014at2"/>
<keyword evidence="1" id="KW-0812">Transmembrane</keyword>
<dbReference type="AlphaFoldDB" id="A0A2T5J0V1"/>
<keyword evidence="3" id="KW-1185">Reference proteome</keyword>
<dbReference type="Proteomes" id="UP000244223">
    <property type="component" value="Unassembled WGS sequence"/>
</dbReference>
<organism evidence="2 3">
    <name type="scientific">Agitococcus lubricus</name>
    <dbReference type="NCBI Taxonomy" id="1077255"/>
    <lineage>
        <taxon>Bacteria</taxon>
        <taxon>Pseudomonadati</taxon>
        <taxon>Pseudomonadota</taxon>
        <taxon>Gammaproteobacteria</taxon>
        <taxon>Moraxellales</taxon>
        <taxon>Moraxellaceae</taxon>
        <taxon>Agitococcus</taxon>
    </lineage>
</organism>
<feature type="transmembrane region" description="Helical" evidence="1">
    <location>
        <begin position="130"/>
        <end position="150"/>
    </location>
</feature>
<evidence type="ECO:0000313" key="2">
    <source>
        <dbReference type="EMBL" id="PTQ89993.1"/>
    </source>
</evidence>
<sequence>MNQVRGVIILFVISYLIHAMLLVNSAETELYNNQKSLGELVTKQLATNAAPLLLSQDSVGLGLLADRFGESDIVLNVRIIQHNQVVATGGSAQSQHGNLYQQPIELDKQVLGEVVVELAKPARGDIIQHSLLNLLLSFVIHVFMTLWIGWPHLFKRIRIPILASLPDDNAEAPAPVLPAAMPTPEPEPVKPAASVFVYFSFDDRKNLMQKVNANTADQFLLIVDKLLKRASRLYTGKTIDNLTADGVCLRFDGDHIEDCMNRAVLSSRLLLKLADSAYHKRRQAKQFALRLKAASVELQAEQSDDTALQLAKRLVSLTTVNQLLVSANDNLVSTLQNKHQLKAYEASEDDNKNKDIKAHFVESLAPEIEEELNNLEKRILERKKPDSNSPSTPTT</sequence>
<keyword evidence="1" id="KW-1133">Transmembrane helix</keyword>